<dbReference type="Pfam" id="PF00962">
    <property type="entry name" value="A_deaminase"/>
    <property type="match status" value="1"/>
</dbReference>
<dbReference type="EMBL" id="JANTEZ010000002">
    <property type="protein sequence ID" value="MCS5714158.1"/>
    <property type="molecule type" value="Genomic_DNA"/>
</dbReference>
<dbReference type="Proteomes" id="UP001165580">
    <property type="component" value="Unassembled WGS sequence"/>
</dbReference>
<reference evidence="7" key="1">
    <citation type="submission" date="2022-08" db="EMBL/GenBank/DDBJ databases">
        <authorList>
            <person name="Deng Y."/>
            <person name="Han X.-F."/>
            <person name="Zhang Y.-Q."/>
        </authorList>
    </citation>
    <scope>NUCLEOTIDE SEQUENCE</scope>
    <source>
        <strain evidence="7">CPCC 205716</strain>
    </source>
</reference>
<comment type="caution">
    <text evidence="7">The sequence shown here is derived from an EMBL/GenBank/DDBJ whole genome shotgun (WGS) entry which is preliminary data.</text>
</comment>
<feature type="domain" description="Adenosine deaminase" evidence="6">
    <location>
        <begin position="23"/>
        <end position="335"/>
    </location>
</feature>
<evidence type="ECO:0000313" key="8">
    <source>
        <dbReference type="Proteomes" id="UP001165580"/>
    </source>
</evidence>
<sequence length="358" mass="38633">MSEHGAGAASADDRLVLLARRLPKAELHMHLTGSLSPAEFIRFTTLDEGRDPSHADVARAYDNRGPEKFFTDLDRAARLWSDPARLAEAATRVIDSAFDHGARHLELLCTPSLSRQQAGIPILTSLKAVEAAFESARGRLGLTGGVVVELHRPDGAEGALEVVEAAIVLRDRGLGILGVGNDGNHRLAPLEPLAPAYRRAKEAGLRLTGHAMSPDDVLFALDIGFDRIDHGWAIANHPQIVSRIVDAGTTLTFTPMAYTLGGHRSSISWEQAHRILSEAGVPLVIGTDDPALHHTDLTHSYELMMRRLGWNSAQLSDAARLSFQKRWALDGDEAAVAAHLAEIDRLEVDPRGSDIAGG</sequence>
<name>A0ABT2GDC2_9MICO</name>
<evidence type="ECO:0000256" key="2">
    <source>
        <dbReference type="ARBA" id="ARBA00006676"/>
    </source>
</evidence>
<dbReference type="InterPro" id="IPR032466">
    <property type="entry name" value="Metal_Hydrolase"/>
</dbReference>
<keyword evidence="8" id="KW-1185">Reference proteome</keyword>
<evidence type="ECO:0000313" key="7">
    <source>
        <dbReference type="EMBL" id="MCS5714158.1"/>
    </source>
</evidence>
<dbReference type="Gene3D" id="3.20.20.140">
    <property type="entry name" value="Metal-dependent hydrolases"/>
    <property type="match status" value="1"/>
</dbReference>
<dbReference type="InterPro" id="IPR001365">
    <property type="entry name" value="A_deaminase_dom"/>
</dbReference>
<evidence type="ECO:0000256" key="3">
    <source>
        <dbReference type="ARBA" id="ARBA00022723"/>
    </source>
</evidence>
<protein>
    <recommendedName>
        <fullName evidence="6">Adenosine deaminase domain-containing protein</fullName>
    </recommendedName>
</protein>
<evidence type="ECO:0000256" key="4">
    <source>
        <dbReference type="ARBA" id="ARBA00022801"/>
    </source>
</evidence>
<dbReference type="PANTHER" id="PTHR43114:SF6">
    <property type="entry name" value="ADENINE DEAMINASE"/>
    <property type="match status" value="1"/>
</dbReference>
<comment type="similarity">
    <text evidence="2">Belongs to the metallo-dependent hydrolases superfamily. Adenosine and AMP deaminases family.</text>
</comment>
<proteinExistence type="inferred from homology"/>
<accession>A0ABT2GDC2</accession>
<evidence type="ECO:0000256" key="1">
    <source>
        <dbReference type="ARBA" id="ARBA00001947"/>
    </source>
</evidence>
<gene>
    <name evidence="7" type="ORF">NVV95_06285</name>
</gene>
<dbReference type="RefSeq" id="WP_259485686.1">
    <property type="nucleotide sequence ID" value="NZ_JANTEZ010000002.1"/>
</dbReference>
<dbReference type="InterPro" id="IPR006330">
    <property type="entry name" value="Ado/ade_deaminase"/>
</dbReference>
<dbReference type="SUPFAM" id="SSF51556">
    <property type="entry name" value="Metallo-dependent hydrolases"/>
    <property type="match status" value="1"/>
</dbReference>
<evidence type="ECO:0000256" key="5">
    <source>
        <dbReference type="ARBA" id="ARBA00022833"/>
    </source>
</evidence>
<comment type="cofactor">
    <cofactor evidence="1">
        <name>Zn(2+)</name>
        <dbReference type="ChEBI" id="CHEBI:29105"/>
    </cofactor>
</comment>
<keyword evidence="4" id="KW-0378">Hydrolase</keyword>
<dbReference type="PANTHER" id="PTHR43114">
    <property type="entry name" value="ADENINE DEAMINASE"/>
    <property type="match status" value="1"/>
</dbReference>
<keyword evidence="3" id="KW-0479">Metal-binding</keyword>
<organism evidence="7 8">
    <name type="scientific">Herbiconiux gentiana</name>
    <dbReference type="NCBI Taxonomy" id="2970912"/>
    <lineage>
        <taxon>Bacteria</taxon>
        <taxon>Bacillati</taxon>
        <taxon>Actinomycetota</taxon>
        <taxon>Actinomycetes</taxon>
        <taxon>Micrococcales</taxon>
        <taxon>Microbacteriaceae</taxon>
        <taxon>Herbiconiux</taxon>
    </lineage>
</organism>
<evidence type="ECO:0000259" key="6">
    <source>
        <dbReference type="Pfam" id="PF00962"/>
    </source>
</evidence>
<keyword evidence="5" id="KW-0862">Zinc</keyword>